<dbReference type="InterPro" id="IPR001789">
    <property type="entry name" value="Sig_transdc_resp-reg_receiver"/>
</dbReference>
<dbReference type="PROSITE" id="PS50110">
    <property type="entry name" value="RESPONSE_REGULATORY"/>
    <property type="match status" value="1"/>
</dbReference>
<evidence type="ECO:0000313" key="9">
    <source>
        <dbReference type="EMBL" id="TWU66627.1"/>
    </source>
</evidence>
<evidence type="ECO:0000313" key="10">
    <source>
        <dbReference type="Proteomes" id="UP000316476"/>
    </source>
</evidence>
<dbReference type="InterPro" id="IPR003593">
    <property type="entry name" value="AAA+_ATPase"/>
</dbReference>
<evidence type="ECO:0000256" key="1">
    <source>
        <dbReference type="ARBA" id="ARBA00022741"/>
    </source>
</evidence>
<dbReference type="InterPro" id="IPR025943">
    <property type="entry name" value="Sigma_54_int_dom_ATP-bd_2"/>
</dbReference>
<comment type="caution">
    <text evidence="9">The sequence shown here is derived from an EMBL/GenBank/DDBJ whole genome shotgun (WGS) entry which is preliminary data.</text>
</comment>
<evidence type="ECO:0000256" key="3">
    <source>
        <dbReference type="ARBA" id="ARBA00023015"/>
    </source>
</evidence>
<evidence type="ECO:0000256" key="5">
    <source>
        <dbReference type="ARBA" id="ARBA00023163"/>
    </source>
</evidence>
<dbReference type="Pfam" id="PF00158">
    <property type="entry name" value="Sigma54_activat"/>
    <property type="match status" value="1"/>
</dbReference>
<reference evidence="9 10" key="1">
    <citation type="submission" date="2019-02" db="EMBL/GenBank/DDBJ databases">
        <title>Deep-cultivation of Planctomycetes and their phenomic and genomic characterization uncovers novel biology.</title>
        <authorList>
            <person name="Wiegand S."/>
            <person name="Jogler M."/>
            <person name="Boedeker C."/>
            <person name="Pinto D."/>
            <person name="Vollmers J."/>
            <person name="Rivas-Marin E."/>
            <person name="Kohn T."/>
            <person name="Peeters S.H."/>
            <person name="Heuer A."/>
            <person name="Rast P."/>
            <person name="Oberbeckmann S."/>
            <person name="Bunk B."/>
            <person name="Jeske O."/>
            <person name="Meyerdierks A."/>
            <person name="Storesund J.E."/>
            <person name="Kallscheuer N."/>
            <person name="Luecker S."/>
            <person name="Lage O.M."/>
            <person name="Pohl T."/>
            <person name="Merkel B.J."/>
            <person name="Hornburger P."/>
            <person name="Mueller R.-W."/>
            <person name="Bruemmer F."/>
            <person name="Labrenz M."/>
            <person name="Spormann A.M."/>
            <person name="Op Den Camp H."/>
            <person name="Overmann J."/>
            <person name="Amann R."/>
            <person name="Jetten M.S.M."/>
            <person name="Mascher T."/>
            <person name="Medema M.H."/>
            <person name="Devos D.P."/>
            <person name="Kaster A.-K."/>
            <person name="Ovreas L."/>
            <person name="Rohde M."/>
            <person name="Galperin M.Y."/>
            <person name="Jogler C."/>
        </authorList>
    </citation>
    <scope>NUCLEOTIDE SEQUENCE [LARGE SCALE GENOMIC DNA]</scope>
    <source>
        <strain evidence="9 10">V7</strain>
    </source>
</reference>
<keyword evidence="3" id="KW-0805">Transcription regulation</keyword>
<organism evidence="9 10">
    <name type="scientific">Crateriforma conspicua</name>
    <dbReference type="NCBI Taxonomy" id="2527996"/>
    <lineage>
        <taxon>Bacteria</taxon>
        <taxon>Pseudomonadati</taxon>
        <taxon>Planctomycetota</taxon>
        <taxon>Planctomycetia</taxon>
        <taxon>Planctomycetales</taxon>
        <taxon>Planctomycetaceae</taxon>
        <taxon>Crateriforma</taxon>
    </lineage>
</organism>
<dbReference type="Gene3D" id="1.10.8.60">
    <property type="match status" value="1"/>
</dbReference>
<dbReference type="PANTHER" id="PTHR32071:SF57">
    <property type="entry name" value="C4-DICARBOXYLATE TRANSPORT TRANSCRIPTIONAL REGULATORY PROTEIN DCTD"/>
    <property type="match status" value="1"/>
</dbReference>
<evidence type="ECO:0000256" key="6">
    <source>
        <dbReference type="PROSITE-ProRule" id="PRU00169"/>
    </source>
</evidence>
<dbReference type="GO" id="GO:0000160">
    <property type="term" value="P:phosphorelay signal transduction system"/>
    <property type="evidence" value="ECO:0007669"/>
    <property type="project" value="InterPro"/>
</dbReference>
<dbReference type="InterPro" id="IPR025662">
    <property type="entry name" value="Sigma_54_int_dom_ATP-bd_1"/>
</dbReference>
<dbReference type="SUPFAM" id="SSF52540">
    <property type="entry name" value="P-loop containing nucleoside triphosphate hydrolases"/>
    <property type="match status" value="1"/>
</dbReference>
<feature type="modified residue" description="4-aspartylphosphate" evidence="6">
    <location>
        <position position="55"/>
    </location>
</feature>
<dbReference type="InterPro" id="IPR002078">
    <property type="entry name" value="Sigma_54_int"/>
</dbReference>
<dbReference type="EMBL" id="SJPZ01000001">
    <property type="protein sequence ID" value="TWU66627.1"/>
    <property type="molecule type" value="Genomic_DNA"/>
</dbReference>
<dbReference type="OrthoDB" id="9807827at2"/>
<accession>A0A5C6FUH6</accession>
<dbReference type="Gene3D" id="1.10.10.60">
    <property type="entry name" value="Homeodomain-like"/>
    <property type="match status" value="1"/>
</dbReference>
<dbReference type="Pfam" id="PF02954">
    <property type="entry name" value="HTH_8"/>
    <property type="match status" value="1"/>
</dbReference>
<dbReference type="SUPFAM" id="SSF46689">
    <property type="entry name" value="Homeodomain-like"/>
    <property type="match status" value="1"/>
</dbReference>
<dbReference type="InterPro" id="IPR058031">
    <property type="entry name" value="AAA_lid_NorR"/>
</dbReference>
<dbReference type="Pfam" id="PF25601">
    <property type="entry name" value="AAA_lid_14"/>
    <property type="match status" value="1"/>
</dbReference>
<feature type="domain" description="Sigma-54 factor interaction" evidence="7">
    <location>
        <begin position="146"/>
        <end position="375"/>
    </location>
</feature>
<evidence type="ECO:0000259" key="8">
    <source>
        <dbReference type="PROSITE" id="PS50110"/>
    </source>
</evidence>
<dbReference type="SMART" id="SM00382">
    <property type="entry name" value="AAA"/>
    <property type="match status" value="1"/>
</dbReference>
<evidence type="ECO:0000259" key="7">
    <source>
        <dbReference type="PROSITE" id="PS50045"/>
    </source>
</evidence>
<dbReference type="InterPro" id="IPR025944">
    <property type="entry name" value="Sigma_54_int_dom_CS"/>
</dbReference>
<keyword evidence="5" id="KW-0804">Transcription</keyword>
<dbReference type="InterPro" id="IPR009057">
    <property type="entry name" value="Homeodomain-like_sf"/>
</dbReference>
<name>A0A5C6FUH6_9PLAN</name>
<dbReference type="PROSITE" id="PS50045">
    <property type="entry name" value="SIGMA54_INTERACT_4"/>
    <property type="match status" value="1"/>
</dbReference>
<dbReference type="Proteomes" id="UP000316476">
    <property type="component" value="Unassembled WGS sequence"/>
</dbReference>
<dbReference type="InterPro" id="IPR002197">
    <property type="entry name" value="HTH_Fis"/>
</dbReference>
<dbReference type="SUPFAM" id="SSF52172">
    <property type="entry name" value="CheY-like"/>
    <property type="match status" value="1"/>
</dbReference>
<keyword evidence="1" id="KW-0547">Nucleotide-binding</keyword>
<keyword evidence="4" id="KW-0238">DNA-binding</keyword>
<evidence type="ECO:0000256" key="2">
    <source>
        <dbReference type="ARBA" id="ARBA00022840"/>
    </source>
</evidence>
<feature type="domain" description="Response regulatory" evidence="8">
    <location>
        <begin position="6"/>
        <end position="121"/>
    </location>
</feature>
<keyword evidence="6" id="KW-0597">Phosphoprotein</keyword>
<dbReference type="Pfam" id="PF00072">
    <property type="entry name" value="Response_reg"/>
    <property type="match status" value="1"/>
</dbReference>
<keyword evidence="2" id="KW-0067">ATP-binding</keyword>
<protein>
    <submittedName>
        <fullName evidence="9">Transcriptional regulatory protein ZraR</fullName>
    </submittedName>
</protein>
<proteinExistence type="predicted"/>
<dbReference type="InterPro" id="IPR027417">
    <property type="entry name" value="P-loop_NTPase"/>
</dbReference>
<dbReference type="InterPro" id="IPR011006">
    <property type="entry name" value="CheY-like_superfamily"/>
</dbReference>
<sequence length="452" mass="50052">MDEEFQVLIVDDEPNIRSGLERGLEKEATHIETAGTVNEALDKFDAGDFQLVIADIRLPGDRDGLELISLVQQRKPGTTAIVITAHGTVETAVDAMRRGAFDFITKPVDLNLIRQQIAKAREHHRLQSENRELRDRLAEAGEVSGIVGNCRALQDVLTQIRQVADTDATVLIRGESGTGKELIARAVHDLSNRAGGRFIAVNLGALPETLLESELFGHEQGSFTGASRQKPGCFEQANGGTLFLDEITEIPSKSQVDLLRVLETGHFVRVGGEEVLESDARILSATNRDIQQMVDDGEFREDLFYRLNIVPIEVPPLRQRREDIPLLVDHFLEHFCIRHHRPAKTIHDAAMTQLVGSCWPGNVRQLRNVIERLVVTVGDDTIETRHLPSDLQGSSTSGPSQEATLAEVTEAAEKSAIQSALSANDFHRERTAKSLGVSVRTLHYKMNRYGLH</sequence>
<dbReference type="GO" id="GO:0043565">
    <property type="term" value="F:sequence-specific DNA binding"/>
    <property type="evidence" value="ECO:0007669"/>
    <property type="project" value="InterPro"/>
</dbReference>
<dbReference type="FunFam" id="3.40.50.300:FF:000006">
    <property type="entry name" value="DNA-binding transcriptional regulator NtrC"/>
    <property type="match status" value="1"/>
</dbReference>
<gene>
    <name evidence="9" type="primary">zraR_4</name>
    <name evidence="9" type="ORF">V7x_21970</name>
</gene>
<dbReference type="PROSITE" id="PS00675">
    <property type="entry name" value="SIGMA54_INTERACT_1"/>
    <property type="match status" value="1"/>
</dbReference>
<dbReference type="GO" id="GO:0006355">
    <property type="term" value="P:regulation of DNA-templated transcription"/>
    <property type="evidence" value="ECO:0007669"/>
    <property type="project" value="InterPro"/>
</dbReference>
<dbReference type="SMART" id="SM00448">
    <property type="entry name" value="REC"/>
    <property type="match status" value="1"/>
</dbReference>
<dbReference type="CDD" id="cd00009">
    <property type="entry name" value="AAA"/>
    <property type="match status" value="1"/>
</dbReference>
<dbReference type="PANTHER" id="PTHR32071">
    <property type="entry name" value="TRANSCRIPTIONAL REGULATORY PROTEIN"/>
    <property type="match status" value="1"/>
</dbReference>
<dbReference type="GO" id="GO:0005524">
    <property type="term" value="F:ATP binding"/>
    <property type="evidence" value="ECO:0007669"/>
    <property type="project" value="UniProtKB-KW"/>
</dbReference>
<dbReference type="PRINTS" id="PR01590">
    <property type="entry name" value="HTHFIS"/>
</dbReference>
<dbReference type="Gene3D" id="3.40.50.2300">
    <property type="match status" value="1"/>
</dbReference>
<dbReference type="PROSITE" id="PS00688">
    <property type="entry name" value="SIGMA54_INTERACT_3"/>
    <property type="match status" value="1"/>
</dbReference>
<evidence type="ECO:0000256" key="4">
    <source>
        <dbReference type="ARBA" id="ARBA00023125"/>
    </source>
</evidence>
<dbReference type="RefSeq" id="WP_146414328.1">
    <property type="nucleotide sequence ID" value="NZ_SJPZ01000001.1"/>
</dbReference>
<dbReference type="PROSITE" id="PS00676">
    <property type="entry name" value="SIGMA54_INTERACT_2"/>
    <property type="match status" value="1"/>
</dbReference>
<dbReference type="AlphaFoldDB" id="A0A5C6FUH6"/>
<dbReference type="Gene3D" id="3.40.50.300">
    <property type="entry name" value="P-loop containing nucleotide triphosphate hydrolases"/>
    <property type="match status" value="1"/>
</dbReference>